<evidence type="ECO:0000259" key="2">
    <source>
        <dbReference type="Pfam" id="PF08338"/>
    </source>
</evidence>
<dbReference type="Pfam" id="PF01370">
    <property type="entry name" value="Epimerase"/>
    <property type="match status" value="1"/>
</dbReference>
<name>A0A6J7Q744_9ZZZZ</name>
<organism evidence="5">
    <name type="scientific">freshwater metagenome</name>
    <dbReference type="NCBI Taxonomy" id="449393"/>
    <lineage>
        <taxon>unclassified sequences</taxon>
        <taxon>metagenomes</taxon>
        <taxon>ecological metagenomes</taxon>
    </lineage>
</organism>
<dbReference type="SUPFAM" id="SSF51735">
    <property type="entry name" value="NAD(P)-binding Rossmann-fold domains"/>
    <property type="match status" value="1"/>
</dbReference>
<protein>
    <submittedName>
        <fullName evidence="5">Unannotated protein</fullName>
    </submittedName>
</protein>
<dbReference type="InterPro" id="IPR010099">
    <property type="entry name" value="SDR39U1"/>
</dbReference>
<evidence type="ECO:0000313" key="5">
    <source>
        <dbReference type="EMBL" id="CAB5011473.1"/>
    </source>
</evidence>
<dbReference type="EMBL" id="CAFABE010000035">
    <property type="protein sequence ID" value="CAB4828026.1"/>
    <property type="molecule type" value="Genomic_DNA"/>
</dbReference>
<dbReference type="InterPro" id="IPR013549">
    <property type="entry name" value="DUF1731"/>
</dbReference>
<evidence type="ECO:0000313" key="4">
    <source>
        <dbReference type="EMBL" id="CAB4882247.1"/>
    </source>
</evidence>
<dbReference type="AlphaFoldDB" id="A0A6J7Q744"/>
<proteinExistence type="predicted"/>
<dbReference type="Gene3D" id="3.40.50.720">
    <property type="entry name" value="NAD(P)-binding Rossmann-like Domain"/>
    <property type="match status" value="1"/>
</dbReference>
<feature type="domain" description="NAD-dependent epimerase/dehydratase" evidence="1">
    <location>
        <begin position="3"/>
        <end position="126"/>
    </location>
</feature>
<feature type="domain" description="DUF1731" evidence="2">
    <location>
        <begin position="253"/>
        <end position="301"/>
    </location>
</feature>
<evidence type="ECO:0000313" key="3">
    <source>
        <dbReference type="EMBL" id="CAB4828026.1"/>
    </source>
</evidence>
<dbReference type="EMBL" id="CAFBLT010000002">
    <property type="protein sequence ID" value="CAB4882247.1"/>
    <property type="molecule type" value="Genomic_DNA"/>
</dbReference>
<dbReference type="InterPro" id="IPR001509">
    <property type="entry name" value="Epimerase_deHydtase"/>
</dbReference>
<accession>A0A6J7Q744</accession>
<sequence>MRILISGASGLIGTALQEQLVRRGDDVVTLVRPSTHPAQTTHVAWDPSVSFIDGDALEREGPFDAVVHLAGAGIADKRWTSARKAEILSSRTSSTELLASALCELSTRPEVFVSGSAIGIYGSRGDELLDEASASGEGFLADVCRSWEAAASPAVDAGIRCAFARTGIVLATSGGALAKQLPLFRLGLGGQLSSGRQWLSWISLDDEIRALLALIDSRSYSGPINLTAPEPVTNAQFTKELGHALNRPSLFRVPAPALKLALGGELVDEALLASQRVLPRVLLEQGFVFSHSTLSGALAALV</sequence>
<gene>
    <name evidence="3" type="ORF">UFOPK3164_00899</name>
    <name evidence="4" type="ORF">UFOPK3427_01610</name>
    <name evidence="5" type="ORF">UFOPK4112_00336</name>
</gene>
<dbReference type="CDD" id="cd05242">
    <property type="entry name" value="SDR_a8"/>
    <property type="match status" value="1"/>
</dbReference>
<dbReference type="PANTHER" id="PTHR11092:SF0">
    <property type="entry name" value="EPIMERASE FAMILY PROTEIN SDR39U1"/>
    <property type="match status" value="1"/>
</dbReference>
<dbReference type="Pfam" id="PF08338">
    <property type="entry name" value="DUF1731"/>
    <property type="match status" value="1"/>
</dbReference>
<reference evidence="5" key="1">
    <citation type="submission" date="2020-05" db="EMBL/GenBank/DDBJ databases">
        <authorList>
            <person name="Chiriac C."/>
            <person name="Salcher M."/>
            <person name="Ghai R."/>
            <person name="Kavagutti S V."/>
        </authorList>
    </citation>
    <scope>NUCLEOTIDE SEQUENCE</scope>
</reference>
<dbReference type="InterPro" id="IPR036291">
    <property type="entry name" value="NAD(P)-bd_dom_sf"/>
</dbReference>
<dbReference type="PANTHER" id="PTHR11092">
    <property type="entry name" value="SUGAR NUCLEOTIDE EPIMERASE RELATED"/>
    <property type="match status" value="1"/>
</dbReference>
<dbReference type="NCBIfam" id="TIGR01777">
    <property type="entry name" value="yfcH"/>
    <property type="match status" value="1"/>
</dbReference>
<evidence type="ECO:0000259" key="1">
    <source>
        <dbReference type="Pfam" id="PF01370"/>
    </source>
</evidence>
<dbReference type="EMBL" id="CAFBPM010000002">
    <property type="protein sequence ID" value="CAB5011473.1"/>
    <property type="molecule type" value="Genomic_DNA"/>
</dbReference>